<comment type="similarity">
    <text evidence="1">Belongs to the ATP-dependent AMP-binding enzyme family.</text>
</comment>
<dbReference type="RefSeq" id="WP_130608628.1">
    <property type="nucleotide sequence ID" value="NZ_AP019368.1"/>
</dbReference>
<evidence type="ECO:0000256" key="1">
    <source>
        <dbReference type="ARBA" id="ARBA00006432"/>
    </source>
</evidence>
<organism evidence="6 7">
    <name type="scientific">Fluviispira sanaruensis</name>
    <dbReference type="NCBI Taxonomy" id="2493639"/>
    <lineage>
        <taxon>Bacteria</taxon>
        <taxon>Pseudomonadati</taxon>
        <taxon>Bdellovibrionota</taxon>
        <taxon>Oligoflexia</taxon>
        <taxon>Silvanigrellales</taxon>
        <taxon>Silvanigrellaceae</taxon>
        <taxon>Fluviispira</taxon>
    </lineage>
</organism>
<dbReference type="Gene3D" id="3.30.300.30">
    <property type="match status" value="1"/>
</dbReference>
<evidence type="ECO:0000256" key="4">
    <source>
        <dbReference type="ARBA" id="ARBA00022840"/>
    </source>
</evidence>
<protein>
    <submittedName>
        <fullName evidence="6">Acetoacetate--CoA ligase</fullName>
    </submittedName>
</protein>
<dbReference type="Proteomes" id="UP000291236">
    <property type="component" value="Chromosome"/>
</dbReference>
<dbReference type="EMBL" id="AP019368">
    <property type="protein sequence ID" value="BBH53219.1"/>
    <property type="molecule type" value="Genomic_DNA"/>
</dbReference>
<evidence type="ECO:0000313" key="6">
    <source>
        <dbReference type="EMBL" id="BBH53219.1"/>
    </source>
</evidence>
<keyword evidence="3" id="KW-0547">Nucleotide-binding</keyword>
<dbReference type="InterPro" id="IPR000873">
    <property type="entry name" value="AMP-dep_synth/lig_dom"/>
</dbReference>
<dbReference type="PANTHER" id="PTHR42921">
    <property type="entry name" value="ACETOACETYL-COA SYNTHETASE"/>
    <property type="match status" value="1"/>
</dbReference>
<proteinExistence type="inferred from homology"/>
<dbReference type="InterPro" id="IPR020845">
    <property type="entry name" value="AMP-binding_CS"/>
</dbReference>
<evidence type="ECO:0000256" key="2">
    <source>
        <dbReference type="ARBA" id="ARBA00022598"/>
    </source>
</evidence>
<dbReference type="GO" id="GO:0006629">
    <property type="term" value="P:lipid metabolic process"/>
    <property type="evidence" value="ECO:0007669"/>
    <property type="project" value="InterPro"/>
</dbReference>
<dbReference type="NCBIfam" id="TIGR01217">
    <property type="entry name" value="ac_ac_CoA_syn"/>
    <property type="match status" value="1"/>
</dbReference>
<dbReference type="AlphaFoldDB" id="A0A4P2VNL6"/>
<dbReference type="Pfam" id="PF00501">
    <property type="entry name" value="AMP-binding"/>
    <property type="match status" value="1"/>
</dbReference>
<keyword evidence="2 6" id="KW-0436">Ligase</keyword>
<name>A0A4P2VNL6_FLUSA</name>
<accession>A0A4P2VNL6</accession>
<dbReference type="PANTHER" id="PTHR42921:SF1">
    <property type="entry name" value="ACETOACETYL-COA SYNTHETASE"/>
    <property type="match status" value="1"/>
</dbReference>
<keyword evidence="4" id="KW-0067">ATP-binding</keyword>
<dbReference type="NCBIfam" id="NF002937">
    <property type="entry name" value="PRK03584.1"/>
    <property type="match status" value="1"/>
</dbReference>
<reference evidence="6 7" key="1">
    <citation type="submission" date="2018-12" db="EMBL/GenBank/DDBJ databases">
        <title>Rubrispira sanarue gen. nov., sp., nov., a member of the order Silvanigrellales, isolated from a brackish lake in Hamamatsu Japan.</title>
        <authorList>
            <person name="Maejima Y."/>
            <person name="Iino T."/>
            <person name="Muraguchi Y."/>
            <person name="Fukuda K."/>
            <person name="Nojiri H."/>
            <person name="Ohkuma M."/>
            <person name="Moriuchi R."/>
            <person name="Dohra H."/>
            <person name="Kimbara K."/>
            <person name="Shintani M."/>
        </authorList>
    </citation>
    <scope>NUCLEOTIDE SEQUENCE [LARGE SCALE GENOMIC DNA]</scope>
    <source>
        <strain evidence="6 7">RF1110005</strain>
    </source>
</reference>
<dbReference type="InterPro" id="IPR045851">
    <property type="entry name" value="AMP-bd_C_sf"/>
</dbReference>
<dbReference type="GO" id="GO:0005524">
    <property type="term" value="F:ATP binding"/>
    <property type="evidence" value="ECO:0007669"/>
    <property type="project" value="UniProtKB-KW"/>
</dbReference>
<dbReference type="SUPFAM" id="SSF56801">
    <property type="entry name" value="Acetyl-CoA synthetase-like"/>
    <property type="match status" value="1"/>
</dbReference>
<feature type="domain" description="AMP-dependent synthetase/ligase" evidence="5">
    <location>
        <begin position="114"/>
        <end position="492"/>
    </location>
</feature>
<dbReference type="InterPro" id="IPR005914">
    <property type="entry name" value="Acac_CoA_synth"/>
</dbReference>
<evidence type="ECO:0000313" key="7">
    <source>
        <dbReference type="Proteomes" id="UP000291236"/>
    </source>
</evidence>
<sequence length="675" mass="77610">MLLRKAFYYLSSDESTCLWEPSKERIESSNIVRFIKYLNNKYSLNLTNYEELYNWSVSINTNDKGCEKFWSSLWDFCQIKAEIKGECILQHGDDFLNAQWFSQARLNFAENLLRKKNNDTALYFRAENIFTRNISFQDLNSQVSKLQQFLVEIGIKENDRVALFVPNSIEAVIFLLASASLGAICSFCSPDFGVQGVVDRFGQIEPILFIYTDKCVYNGKVLDNQEKVNEIIKKIPSLKNIICVSYFNVKISLENMKNFQNISSYVYSEILEKYDEKEIIFKQLPFNHPLYIMYSSGTTGIPKCIVHGAGGTLLQHLKEHILHCDFKANDKIFYYSTCGWMMWQWLVSALASECSLLLYDGSPFSPDPQVLLKFIDEEKAQFFGTSAKYIDSLKKLHCQPNKTFGFKSLKTIGSTGSPLLAESFDFVYESIKKDVCLSSLSGGTDIISCFVLGNPIGKVYRGEIQTRGLGMKIEVYDESGESVFQQKGEMVCTFPFPSQPVYFWNDHEKVKYRASYFERFKNTWHHGDWVEITQHNGIIIYGRSDATLNPGGVRIGTAEIYRQVEQFEEVLECIAVDQNWKNDNRIILFLRLRESFSLTEKLILDIKNSLRNNCSPRHVPAKIIAIPDIPKTKSGKIVEIAVRNIIHNIEIKNKESMANPECLTFFKNIKELNMD</sequence>
<evidence type="ECO:0000256" key="3">
    <source>
        <dbReference type="ARBA" id="ARBA00022741"/>
    </source>
</evidence>
<evidence type="ECO:0000259" key="5">
    <source>
        <dbReference type="Pfam" id="PF00501"/>
    </source>
</evidence>
<keyword evidence="7" id="KW-1185">Reference proteome</keyword>
<dbReference type="PROSITE" id="PS00455">
    <property type="entry name" value="AMP_BINDING"/>
    <property type="match status" value="1"/>
</dbReference>
<dbReference type="Gene3D" id="3.40.50.12780">
    <property type="entry name" value="N-terminal domain of ligase-like"/>
    <property type="match status" value="1"/>
</dbReference>
<dbReference type="InterPro" id="IPR042099">
    <property type="entry name" value="ANL_N_sf"/>
</dbReference>
<gene>
    <name evidence="6" type="ORF">JCM31447_16620</name>
</gene>
<dbReference type="GO" id="GO:0030729">
    <property type="term" value="F:acetoacetate-CoA ligase activity"/>
    <property type="evidence" value="ECO:0007669"/>
    <property type="project" value="InterPro"/>
</dbReference>
<dbReference type="OrthoDB" id="9803968at2"/>
<dbReference type="KEGG" id="sbf:JCM31447_16620"/>